<dbReference type="EMBL" id="FXUO01000002">
    <property type="protein sequence ID" value="SMP89864.1"/>
    <property type="molecule type" value="Genomic_DNA"/>
</dbReference>
<dbReference type="Gene3D" id="3.60.10.10">
    <property type="entry name" value="Endonuclease/exonuclease/phosphatase"/>
    <property type="match status" value="1"/>
</dbReference>
<name>A0ABY1QYU1_9FLAO</name>
<proteinExistence type="predicted"/>
<keyword evidence="2" id="KW-1185">Reference proteome</keyword>
<evidence type="ECO:0000313" key="2">
    <source>
        <dbReference type="Proteomes" id="UP001158050"/>
    </source>
</evidence>
<accession>A0ABY1QYU1</accession>
<evidence type="ECO:0008006" key="3">
    <source>
        <dbReference type="Google" id="ProtNLM"/>
    </source>
</evidence>
<gene>
    <name evidence="1" type="ORF">SAMN05421679_102113</name>
</gene>
<organism evidence="1 2">
    <name type="scientific">Epilithonimonas pallida</name>
    <dbReference type="NCBI Taxonomy" id="373671"/>
    <lineage>
        <taxon>Bacteria</taxon>
        <taxon>Pseudomonadati</taxon>
        <taxon>Bacteroidota</taxon>
        <taxon>Flavobacteriia</taxon>
        <taxon>Flavobacteriales</taxon>
        <taxon>Weeksellaceae</taxon>
        <taxon>Chryseobacterium group</taxon>
        <taxon>Epilithonimonas</taxon>
    </lineage>
</organism>
<comment type="caution">
    <text evidence="1">The sequence shown here is derived from an EMBL/GenBank/DDBJ whole genome shotgun (WGS) entry which is preliminary data.</text>
</comment>
<sequence length="146" mass="17398">MKIATLNIDWCKKFKSEKVEMFLSQQDFDFLILTEAVNLNLSQFPFKYFSEQIPENTEYEGLNYSKYLSGEKAYRTIIYSKVPSTRIFSVIDNKTSWPWNSKQNSEIWLFTQPLSELNLKENLLRKTNWKIALMIAIEFRKSIPKF</sequence>
<reference evidence="1 2" key="1">
    <citation type="submission" date="2017-05" db="EMBL/GenBank/DDBJ databases">
        <authorList>
            <person name="Varghese N."/>
            <person name="Submissions S."/>
        </authorList>
    </citation>
    <scope>NUCLEOTIDE SEQUENCE [LARGE SCALE GENOMIC DNA]</scope>
    <source>
        <strain evidence="1 2">DSM 18015</strain>
    </source>
</reference>
<dbReference type="SUPFAM" id="SSF56219">
    <property type="entry name" value="DNase I-like"/>
    <property type="match status" value="1"/>
</dbReference>
<dbReference type="InterPro" id="IPR036691">
    <property type="entry name" value="Endo/exonu/phosph_ase_sf"/>
</dbReference>
<protein>
    <recommendedName>
        <fullName evidence="3">Endonuclease/Exonuclease/phosphatase family protein</fullName>
    </recommendedName>
</protein>
<evidence type="ECO:0000313" key="1">
    <source>
        <dbReference type="EMBL" id="SMP89864.1"/>
    </source>
</evidence>
<dbReference type="Proteomes" id="UP001158050">
    <property type="component" value="Unassembled WGS sequence"/>
</dbReference>